<gene>
    <name evidence="3" type="ORF">Ga0061069_11320</name>
</gene>
<evidence type="ECO:0000313" key="4">
    <source>
        <dbReference type="Proteomes" id="UP000183649"/>
    </source>
</evidence>
<keyword evidence="4" id="KW-1185">Reference proteome</keyword>
<dbReference type="InterPro" id="IPR018712">
    <property type="entry name" value="Tle1-like_cat"/>
</dbReference>
<evidence type="ECO:0000256" key="1">
    <source>
        <dbReference type="SAM" id="MobiDB-lite"/>
    </source>
</evidence>
<evidence type="ECO:0000313" key="3">
    <source>
        <dbReference type="EMBL" id="CUB00310.1"/>
    </source>
</evidence>
<organism evidence="3 4">
    <name type="scientific">Thiomonas bhubaneswarensis</name>
    <dbReference type="NCBI Taxonomy" id="339866"/>
    <lineage>
        <taxon>Bacteria</taxon>
        <taxon>Pseudomonadati</taxon>
        <taxon>Pseudomonadota</taxon>
        <taxon>Betaproteobacteria</taxon>
        <taxon>Burkholderiales</taxon>
        <taxon>Thiomonas</taxon>
    </lineage>
</organism>
<protein>
    <submittedName>
        <fullName evidence="3">Uncharacterized protein, PA2063/DUF2235 family</fullName>
    </submittedName>
</protein>
<dbReference type="PANTHER" id="PTHR33840">
    <property type="match status" value="1"/>
</dbReference>
<dbReference type="EMBL" id="CYHF01000013">
    <property type="protein sequence ID" value="CUB00310.1"/>
    <property type="molecule type" value="Genomic_DNA"/>
</dbReference>
<dbReference type="Proteomes" id="UP000183649">
    <property type="component" value="Unassembled WGS sequence"/>
</dbReference>
<evidence type="ECO:0000259" key="2">
    <source>
        <dbReference type="Pfam" id="PF09994"/>
    </source>
</evidence>
<dbReference type="STRING" id="339866.GCA_001418255_02855"/>
<proteinExistence type="predicted"/>
<dbReference type="RefSeq" id="WP_055451676.1">
    <property type="nucleotide sequence ID" value="NZ_CYHF01000013.1"/>
</dbReference>
<feature type="region of interest" description="Disordered" evidence="1">
    <location>
        <begin position="302"/>
        <end position="323"/>
    </location>
</feature>
<reference evidence="4" key="1">
    <citation type="submission" date="2015-08" db="EMBL/GenBank/DDBJ databases">
        <authorList>
            <person name="Varghese N."/>
        </authorList>
    </citation>
    <scope>NUCLEOTIDE SEQUENCE [LARGE SCALE GENOMIC DNA]</scope>
    <source>
        <strain evidence="4">DSM 18181</strain>
    </source>
</reference>
<sequence>MKRIALFADGTWSKPDQRAGDVATPTNVVKLSVAVAGEDSHGTAQIVFYQKGLGEQGNLWDKLTGGAFGMGISANIRELYLFLVQNYHPGDAIYLFGFSRGAYTVRSVGGLIRNCGILRPQFVDRIGDAYALYRDRTPDSHPDAPQSKAFREAYAWPDAPIELIGVWDTVGALGIPVTPLRFWTKSLYEFHDVALSSHVRYGYQALAIDERRKPFVPTLWQTQSHATDQVVEQAWFPGTHGDVGGGQVQTGLSDSALLWMADRAQRCGLALDPALLPPHGEPAAPMGNSMTPFYRLLGERERQPGVANPASREGVHTSTLSRHSALPDYRPAALERFLAMRPVTYLP</sequence>
<dbReference type="PANTHER" id="PTHR33840:SF1">
    <property type="entry name" value="TLE1 PHOSPHOLIPASE DOMAIN-CONTAINING PROTEIN"/>
    <property type="match status" value="1"/>
</dbReference>
<feature type="domain" description="T6SS Phospholipase effector Tle1-like catalytic" evidence="2">
    <location>
        <begin position="2"/>
        <end position="262"/>
    </location>
</feature>
<name>A0A0K6IB00_9BURK</name>
<dbReference type="OrthoDB" id="5445630at2"/>
<dbReference type="AlphaFoldDB" id="A0A0K6IB00"/>
<dbReference type="Pfam" id="PF09994">
    <property type="entry name" value="T6SS_Tle1-like_cat"/>
    <property type="match status" value="1"/>
</dbReference>
<accession>A0A0K6IB00</accession>